<dbReference type="PANTHER" id="PTHR33751:SF9">
    <property type="entry name" value="CYTOCHROME C4"/>
    <property type="match status" value="1"/>
</dbReference>
<dbReference type="InterPro" id="IPR036909">
    <property type="entry name" value="Cyt_c-like_dom_sf"/>
</dbReference>
<feature type="domain" description="Cytochrome c" evidence="9">
    <location>
        <begin position="97"/>
        <end position="175"/>
    </location>
</feature>
<dbReference type="Pfam" id="PF00034">
    <property type="entry name" value="Cytochrom_C"/>
    <property type="match status" value="2"/>
</dbReference>
<dbReference type="EMBL" id="JAGJRS010000016">
    <property type="protein sequence ID" value="MBP1474244.1"/>
    <property type="molecule type" value="Genomic_DNA"/>
</dbReference>
<reference evidence="10 11" key="1">
    <citation type="submission" date="2021-04" db="EMBL/GenBank/DDBJ databases">
        <authorList>
            <person name="Huq M.A."/>
        </authorList>
    </citation>
    <scope>NUCLEOTIDE SEQUENCE [LARGE SCALE GENOMIC DNA]</scope>
    <source>
        <strain evidence="10 11">MAH-13</strain>
    </source>
</reference>
<evidence type="ECO:0000256" key="7">
    <source>
        <dbReference type="SAM" id="MobiDB-lite"/>
    </source>
</evidence>
<evidence type="ECO:0000256" key="8">
    <source>
        <dbReference type="SAM" id="SignalP"/>
    </source>
</evidence>
<evidence type="ECO:0000256" key="6">
    <source>
        <dbReference type="PROSITE-ProRule" id="PRU00433"/>
    </source>
</evidence>
<keyword evidence="5 6" id="KW-0408">Iron</keyword>
<name>A0ABS4DMH0_9GAMM</name>
<evidence type="ECO:0000256" key="4">
    <source>
        <dbReference type="ARBA" id="ARBA00022982"/>
    </source>
</evidence>
<keyword evidence="11" id="KW-1185">Reference proteome</keyword>
<sequence length="290" mass="29433">MSFRSAGFRPAALGGMIALVFALSASVVMAQDAKPAEAAPANATTAAQKSSAGAPGVDALPSAPADSGKQASAEPSAAASAAQPAAPAEVAAVAKPGDAAAGQGKAAACGACHGMDGNSTDAQYPKLAGQHESYIVRQLTHFKAGQRQNPIMMGMAAPLSEQDMHDLGAYFASKQSLPGVADAALVQQGETLFRQGDVERGIPACMACHSIDGRGNPGAAYPQLTSQHAQYVEKTLKAWRDGTTWGEDAQAKIMPAIAKKLDDKDIAALSSYVEGLHVNDAAGPNKPATP</sequence>
<keyword evidence="8" id="KW-0732">Signal</keyword>
<evidence type="ECO:0000313" key="10">
    <source>
        <dbReference type="EMBL" id="MBP1474244.1"/>
    </source>
</evidence>
<dbReference type="SUPFAM" id="SSF46626">
    <property type="entry name" value="Cytochrome c"/>
    <property type="match status" value="2"/>
</dbReference>
<organism evidence="10 11">
    <name type="scientific">Frateuria flava</name>
    <dbReference type="NCBI Taxonomy" id="2821489"/>
    <lineage>
        <taxon>Bacteria</taxon>
        <taxon>Pseudomonadati</taxon>
        <taxon>Pseudomonadota</taxon>
        <taxon>Gammaproteobacteria</taxon>
        <taxon>Lysobacterales</taxon>
        <taxon>Rhodanobacteraceae</taxon>
        <taxon>Frateuria</taxon>
    </lineage>
</organism>
<dbReference type="Gene3D" id="1.10.760.10">
    <property type="entry name" value="Cytochrome c-like domain"/>
    <property type="match status" value="2"/>
</dbReference>
<comment type="caution">
    <text evidence="10">The sequence shown here is derived from an EMBL/GenBank/DDBJ whole genome shotgun (WGS) entry which is preliminary data.</text>
</comment>
<proteinExistence type="predicted"/>
<evidence type="ECO:0000256" key="3">
    <source>
        <dbReference type="ARBA" id="ARBA00022723"/>
    </source>
</evidence>
<protein>
    <submittedName>
        <fullName evidence="10">Cytochrome c4</fullName>
    </submittedName>
</protein>
<evidence type="ECO:0000259" key="9">
    <source>
        <dbReference type="PROSITE" id="PS51007"/>
    </source>
</evidence>
<evidence type="ECO:0000256" key="1">
    <source>
        <dbReference type="ARBA" id="ARBA00022448"/>
    </source>
</evidence>
<feature type="compositionally biased region" description="Low complexity" evidence="7">
    <location>
        <begin position="70"/>
        <end position="82"/>
    </location>
</feature>
<feature type="region of interest" description="Disordered" evidence="7">
    <location>
        <begin position="41"/>
        <end position="82"/>
    </location>
</feature>
<evidence type="ECO:0000256" key="2">
    <source>
        <dbReference type="ARBA" id="ARBA00022617"/>
    </source>
</evidence>
<dbReference type="PRINTS" id="PR00605">
    <property type="entry name" value="CYTCHROMECIC"/>
</dbReference>
<evidence type="ECO:0000313" key="11">
    <source>
        <dbReference type="Proteomes" id="UP000823790"/>
    </source>
</evidence>
<keyword evidence="3 6" id="KW-0479">Metal-binding</keyword>
<dbReference type="RefSeq" id="WP_209618657.1">
    <property type="nucleotide sequence ID" value="NZ_JAGJRS010000016.1"/>
</dbReference>
<dbReference type="PROSITE" id="PS51007">
    <property type="entry name" value="CYTC"/>
    <property type="match status" value="2"/>
</dbReference>
<dbReference type="Proteomes" id="UP000823790">
    <property type="component" value="Unassembled WGS sequence"/>
</dbReference>
<dbReference type="InterPro" id="IPR009056">
    <property type="entry name" value="Cyt_c-like_dom"/>
</dbReference>
<keyword evidence="4" id="KW-0249">Electron transport</keyword>
<dbReference type="InterPro" id="IPR050597">
    <property type="entry name" value="Cytochrome_c_Oxidase_Subunit"/>
</dbReference>
<gene>
    <name evidence="10" type="ORF">J7I44_08030</name>
</gene>
<dbReference type="InterPro" id="IPR008168">
    <property type="entry name" value="Cyt_C_IC"/>
</dbReference>
<accession>A0ABS4DMH0</accession>
<feature type="signal peptide" evidence="8">
    <location>
        <begin position="1"/>
        <end position="30"/>
    </location>
</feature>
<feature type="chain" id="PRO_5046621496" evidence="8">
    <location>
        <begin position="31"/>
        <end position="290"/>
    </location>
</feature>
<feature type="domain" description="Cytochrome c" evidence="9">
    <location>
        <begin position="184"/>
        <end position="277"/>
    </location>
</feature>
<keyword evidence="2 6" id="KW-0349">Heme</keyword>
<dbReference type="PANTHER" id="PTHR33751">
    <property type="entry name" value="CBB3-TYPE CYTOCHROME C OXIDASE SUBUNIT FIXP"/>
    <property type="match status" value="1"/>
</dbReference>
<keyword evidence="1" id="KW-0813">Transport</keyword>
<evidence type="ECO:0000256" key="5">
    <source>
        <dbReference type="ARBA" id="ARBA00023004"/>
    </source>
</evidence>